<dbReference type="InterPro" id="IPR029058">
    <property type="entry name" value="AB_hydrolase_fold"/>
</dbReference>
<comment type="caution">
    <text evidence="4">The sequence shown here is derived from an EMBL/GenBank/DDBJ whole genome shotgun (WGS) entry which is preliminary data.</text>
</comment>
<gene>
    <name evidence="4" type="ORF">CBP51_10405</name>
</gene>
<dbReference type="PANTHER" id="PTHR42776">
    <property type="entry name" value="SERINE PEPTIDASE S9 FAMILY MEMBER"/>
    <property type="match status" value="1"/>
</dbReference>
<dbReference type="GO" id="GO:0006508">
    <property type="term" value="P:proteolysis"/>
    <property type="evidence" value="ECO:0007669"/>
    <property type="project" value="InterPro"/>
</dbReference>
<evidence type="ECO:0000313" key="4">
    <source>
        <dbReference type="EMBL" id="OZY87364.1"/>
    </source>
</evidence>
<dbReference type="RefSeq" id="WP_094984787.1">
    <property type="nucleotide sequence ID" value="NZ_NHNI01000001.1"/>
</dbReference>
<dbReference type="SUPFAM" id="SSF82171">
    <property type="entry name" value="DPP6 N-terminal domain-like"/>
    <property type="match status" value="1"/>
</dbReference>
<evidence type="ECO:0000259" key="3">
    <source>
        <dbReference type="Pfam" id="PF00326"/>
    </source>
</evidence>
<keyword evidence="5" id="KW-1185">Reference proteome</keyword>
<reference evidence="5" key="1">
    <citation type="submission" date="2017-05" db="EMBL/GenBank/DDBJ databases">
        <authorList>
            <person name="Barney B.M."/>
        </authorList>
    </citation>
    <scope>NUCLEOTIDE SEQUENCE [LARGE SCALE GENOMIC DNA]</scope>
    <source>
        <strain evidence="5">PSBB022</strain>
    </source>
</reference>
<dbReference type="AlphaFoldDB" id="A0A266QBU2"/>
<organism evidence="4 5">
    <name type="scientific">Cellvibrio mixtus</name>
    <dbReference type="NCBI Taxonomy" id="39650"/>
    <lineage>
        <taxon>Bacteria</taxon>
        <taxon>Pseudomonadati</taxon>
        <taxon>Pseudomonadota</taxon>
        <taxon>Gammaproteobacteria</taxon>
        <taxon>Cellvibrionales</taxon>
        <taxon>Cellvibrionaceae</taxon>
        <taxon>Cellvibrio</taxon>
    </lineage>
</organism>
<feature type="chain" id="PRO_5013306427" evidence="2">
    <location>
        <begin position="32"/>
        <end position="656"/>
    </location>
</feature>
<keyword evidence="1" id="KW-0378">Hydrolase</keyword>
<evidence type="ECO:0000256" key="1">
    <source>
        <dbReference type="ARBA" id="ARBA00022801"/>
    </source>
</evidence>
<feature type="domain" description="Peptidase S9 prolyl oligopeptidase catalytic" evidence="3">
    <location>
        <begin position="454"/>
        <end position="655"/>
    </location>
</feature>
<proteinExistence type="predicted"/>
<accession>A0A266QBU2</accession>
<dbReference type="InterPro" id="IPR001375">
    <property type="entry name" value="Peptidase_S9_cat"/>
</dbReference>
<evidence type="ECO:0000256" key="2">
    <source>
        <dbReference type="SAM" id="SignalP"/>
    </source>
</evidence>
<name>A0A266QBU2_9GAMM</name>
<protein>
    <submittedName>
        <fullName evidence="4">Phospholipase</fullName>
    </submittedName>
</protein>
<keyword evidence="2" id="KW-0732">Signal</keyword>
<dbReference type="EMBL" id="NHNI01000001">
    <property type="protein sequence ID" value="OZY87364.1"/>
    <property type="molecule type" value="Genomic_DNA"/>
</dbReference>
<dbReference type="PANTHER" id="PTHR42776:SF27">
    <property type="entry name" value="DIPEPTIDYL PEPTIDASE FAMILY MEMBER 6"/>
    <property type="match status" value="1"/>
</dbReference>
<dbReference type="Pfam" id="PF00326">
    <property type="entry name" value="Peptidase_S9"/>
    <property type="match status" value="1"/>
</dbReference>
<evidence type="ECO:0000313" key="5">
    <source>
        <dbReference type="Proteomes" id="UP000216101"/>
    </source>
</evidence>
<dbReference type="GO" id="GO:0004252">
    <property type="term" value="F:serine-type endopeptidase activity"/>
    <property type="evidence" value="ECO:0007669"/>
    <property type="project" value="TreeGrafter"/>
</dbReference>
<sequence length="656" mass="74068">MLLRICLAAALRVSALLALLICSLSSLQLHAATAHKPLPLEVFYNDAMIEDIELSPDGTHLLALKNVGGDTVVMVVELATGKTFYSTKTDNKEFKFNWVRWANNDRILMSLRFDSRLPNGVKYMQSRLLATDAKQQGKIITLVKPDKDAAYNWVSQYQDNVISLLPDDPEHILISVDREVPLHQTVYKANVYTGRLQRVKKHSGSVRSWFADHQGNVRIGEHYDDKKRKVTYKILDLATNKWVVAWEYVVFDEPSIDIAGFGNNPNELYIFADHEGRQALFRADLSKPGFPRELVLSDDSYDISGRLIYSHAHKEVVGLYYNDGSSRSVFWNKEFKAFQGGLDKALPDTRNYIVNMSADARKYVLFSTNATKPGTYMYGDRDAKTLTHLADTYPALTEEVLIAKQSRRYKARDGLELEGFLSLPKTFANKPTAAIILPHGGPMSEDGKAFDMFSTFMANRGYVVFQPNFRGSSGYGHDFMMQAVGGYGLEMQDDLEDAVKYLVDEKIADPKKVCIVGASYGGYAALMGATKTPDLFQCAISFAGMSDLVQMSKSFRHFTNKNTARKQFGEDKGQLKETSPVRMAEKVKIPVLLIHGDDDTSVPVEQSRLMARALKKHGKNYEYIELEEGTHYLDYLPHRQQTFEAMEKFLQSYLKI</sequence>
<dbReference type="STRING" id="1209072.GCA_000766945_03675"/>
<dbReference type="SUPFAM" id="SSF53474">
    <property type="entry name" value="alpha/beta-Hydrolases"/>
    <property type="match status" value="1"/>
</dbReference>
<dbReference type="Gene3D" id="3.40.50.1820">
    <property type="entry name" value="alpha/beta hydrolase"/>
    <property type="match status" value="1"/>
</dbReference>
<dbReference type="Proteomes" id="UP000216101">
    <property type="component" value="Unassembled WGS sequence"/>
</dbReference>
<feature type="signal peptide" evidence="2">
    <location>
        <begin position="1"/>
        <end position="31"/>
    </location>
</feature>